<sequence length="156" mass="17131">MTIKSGIQPEGNAASQLVQLMRQHGYNKDVDIELGTITSAPPVLKLKVDNMPIELDADDLVVAEQLTKHKRRIKVSGLPTTSITMNEYSRTTQKTSGSAPITDSTYRDKIDVGAGTFGVSELEIEYLDELQVGERVIVASTDEGQTYMILSRAVIY</sequence>
<organism evidence="1 2">
    <name type="scientific">Paenibacillus jamilae</name>
    <dbReference type="NCBI Taxonomy" id="114136"/>
    <lineage>
        <taxon>Bacteria</taxon>
        <taxon>Bacillati</taxon>
        <taxon>Bacillota</taxon>
        <taxon>Bacilli</taxon>
        <taxon>Bacillales</taxon>
        <taxon>Paenibacillaceae</taxon>
        <taxon>Paenibacillus</taxon>
    </lineage>
</organism>
<comment type="caution">
    <text evidence="1">The sequence shown here is derived from an EMBL/GenBank/DDBJ whole genome shotgun (WGS) entry which is preliminary data.</text>
</comment>
<accession>A0ACC4ZZX7</accession>
<proteinExistence type="predicted"/>
<gene>
    <name evidence="1" type="ORF">NS115_03500</name>
</gene>
<reference evidence="1 2" key="1">
    <citation type="journal article" date="2016" name="Front. Microbiol.">
        <title>Genomic Resource of Rice Seed Associated Bacteria.</title>
        <authorList>
            <person name="Midha S."/>
            <person name="Bansal K."/>
            <person name="Sharma S."/>
            <person name="Kumar N."/>
            <person name="Patil P.P."/>
            <person name="Chaudhry V."/>
            <person name="Patil P.B."/>
        </authorList>
    </citation>
    <scope>NUCLEOTIDE SEQUENCE [LARGE SCALE GENOMIC DNA]</scope>
    <source>
        <strain evidence="1 2">NS115</strain>
    </source>
</reference>
<protein>
    <submittedName>
        <fullName evidence="1">Uncharacterized protein</fullName>
    </submittedName>
</protein>
<keyword evidence="2" id="KW-1185">Reference proteome</keyword>
<evidence type="ECO:0000313" key="2">
    <source>
        <dbReference type="Proteomes" id="UP000074866"/>
    </source>
</evidence>
<name>A0ACC4ZZX7_9BACL</name>
<dbReference type="EMBL" id="LDRX01000015">
    <property type="protein sequence ID" value="KTS84415.1"/>
    <property type="molecule type" value="Genomic_DNA"/>
</dbReference>
<evidence type="ECO:0000313" key="1">
    <source>
        <dbReference type="EMBL" id="KTS84415.1"/>
    </source>
</evidence>
<dbReference type="Proteomes" id="UP000074866">
    <property type="component" value="Unassembled WGS sequence"/>
</dbReference>